<dbReference type="OMA" id="IGSHETH"/>
<dbReference type="Ensembl" id="ENSCHIT00000017675.1">
    <property type="protein sequence ID" value="ENSCHIP00000009902.1"/>
    <property type="gene ID" value="ENSCHIG00000012606.1"/>
</dbReference>
<keyword evidence="2" id="KW-1185">Reference proteome</keyword>
<reference evidence="1" key="2">
    <citation type="submission" date="2025-08" db="UniProtKB">
        <authorList>
            <consortium name="Ensembl"/>
        </authorList>
    </citation>
    <scope>IDENTIFICATION</scope>
</reference>
<accession>A0A452ED03</accession>
<organism evidence="1 2">
    <name type="scientific">Capra hircus</name>
    <name type="common">Goat</name>
    <dbReference type="NCBI Taxonomy" id="9925"/>
    <lineage>
        <taxon>Eukaryota</taxon>
        <taxon>Metazoa</taxon>
        <taxon>Chordata</taxon>
        <taxon>Craniata</taxon>
        <taxon>Vertebrata</taxon>
        <taxon>Euteleostomi</taxon>
        <taxon>Mammalia</taxon>
        <taxon>Eutheria</taxon>
        <taxon>Laurasiatheria</taxon>
        <taxon>Artiodactyla</taxon>
        <taxon>Ruminantia</taxon>
        <taxon>Pecora</taxon>
        <taxon>Bovidae</taxon>
        <taxon>Caprinae</taxon>
        <taxon>Capra</taxon>
    </lineage>
</organism>
<reference evidence="1" key="3">
    <citation type="submission" date="2025-09" db="UniProtKB">
        <authorList>
            <consortium name="Ensembl"/>
        </authorList>
    </citation>
    <scope>IDENTIFICATION</scope>
</reference>
<sequence length="69" mass="8135">VRKSVLLRFSHPSRKVPYQKFHKKISSHETHSQTFNHFDKFRRASIKKAFKSLSQMTPQIPLRATQPTS</sequence>
<evidence type="ECO:0000313" key="1">
    <source>
        <dbReference type="Ensembl" id="ENSCHIP00000009902.1"/>
    </source>
</evidence>
<dbReference type="EMBL" id="LWLT01000002">
    <property type="status" value="NOT_ANNOTATED_CDS"/>
    <property type="molecule type" value="Genomic_DNA"/>
</dbReference>
<protein>
    <submittedName>
        <fullName evidence="1">Uncharacterized protein</fullName>
    </submittedName>
</protein>
<evidence type="ECO:0000313" key="2">
    <source>
        <dbReference type="Proteomes" id="UP000291000"/>
    </source>
</evidence>
<name>A0A452ED03_CAPHI</name>
<dbReference type="GeneTree" id="ENSGT01020000230615"/>
<dbReference type="Proteomes" id="UP000291000">
    <property type="component" value="Chromosome 2"/>
</dbReference>
<reference evidence="1 2" key="1">
    <citation type="submission" date="2016-04" db="EMBL/GenBank/DDBJ databases">
        <title>Polished mammalian reference genomes with single-molecule sequencing and chromosome conformation capture applied to the Capra hircus genome.</title>
        <authorList>
            <person name="Bickhart D.M."/>
            <person name="Koren S."/>
            <person name="Rosen B."/>
            <person name="Hastie A."/>
            <person name="Liachko I."/>
            <person name="Sullivan S.T."/>
            <person name="Burton J."/>
            <person name="Sayre B.L."/>
            <person name="Huson H.J."/>
            <person name="Lee J."/>
            <person name="Lam E."/>
            <person name="Kelley C.M."/>
            <person name="Hutchison J.L."/>
            <person name="Zhou Y."/>
            <person name="Sun J."/>
            <person name="Crisa A."/>
            <person name="Schwartz J.C."/>
            <person name="Hammond J.A."/>
            <person name="Schroeder S.G."/>
            <person name="Liu G.E."/>
            <person name="Dunham M."/>
            <person name="Shendure J."/>
            <person name="Sonstegard T.S."/>
            <person name="Phillippy A.M."/>
            <person name="Van Tassell C.P."/>
            <person name="Smith T.P."/>
        </authorList>
    </citation>
    <scope>NUCLEOTIDE SEQUENCE [LARGE SCALE GENOMIC DNA]</scope>
</reference>
<dbReference type="AlphaFoldDB" id="A0A452ED03"/>
<proteinExistence type="predicted"/>